<dbReference type="InterPro" id="IPR058530">
    <property type="entry name" value="Baseplate_J-like_C"/>
</dbReference>
<keyword evidence="6" id="KW-1185">Reference proteome</keyword>
<dbReference type="InterPro" id="IPR006949">
    <property type="entry name" value="Barrel_Baseplate_J-like"/>
</dbReference>
<gene>
    <name evidence="5" type="ORF">ABNW52_03265</name>
</gene>
<evidence type="ECO:0000313" key="6">
    <source>
        <dbReference type="Proteomes" id="UP001433638"/>
    </source>
</evidence>
<feature type="domain" description="Baseplate protein J-like barrel" evidence="2">
    <location>
        <begin position="91"/>
        <end position="166"/>
    </location>
</feature>
<reference evidence="5" key="1">
    <citation type="submission" date="2024-06" db="EMBL/GenBank/DDBJ databases">
        <title>Genome sequence of Vogesella sp. MAHUQ-64.</title>
        <authorList>
            <person name="Huq M.A."/>
        </authorList>
    </citation>
    <scope>NUCLEOTIDE SEQUENCE</scope>
    <source>
        <strain evidence="5">MAHUQ-64</strain>
    </source>
</reference>
<organism evidence="5 6">
    <name type="scientific">Vogesella oryzagri</name>
    <dbReference type="NCBI Taxonomy" id="3160864"/>
    <lineage>
        <taxon>Bacteria</taxon>
        <taxon>Pseudomonadati</taxon>
        <taxon>Pseudomonadota</taxon>
        <taxon>Betaproteobacteria</taxon>
        <taxon>Neisseriales</taxon>
        <taxon>Chromobacteriaceae</taxon>
        <taxon>Vogesella</taxon>
    </lineage>
</organism>
<evidence type="ECO:0000256" key="1">
    <source>
        <dbReference type="ARBA" id="ARBA00038087"/>
    </source>
</evidence>
<dbReference type="Pfam" id="PF26078">
    <property type="entry name" value="Baseplate_J_M"/>
    <property type="match status" value="1"/>
</dbReference>
<feature type="domain" description="Baseplate J-like central" evidence="3">
    <location>
        <begin position="196"/>
        <end position="264"/>
    </location>
</feature>
<evidence type="ECO:0000313" key="5">
    <source>
        <dbReference type="EMBL" id="MEQ6289628.1"/>
    </source>
</evidence>
<protein>
    <submittedName>
        <fullName evidence="5">Baseplate J/gp47 family protein</fullName>
    </submittedName>
</protein>
<dbReference type="Proteomes" id="UP001433638">
    <property type="component" value="Unassembled WGS sequence"/>
</dbReference>
<proteinExistence type="inferred from homology"/>
<dbReference type="RefSeq" id="WP_349583952.1">
    <property type="nucleotide sequence ID" value="NZ_JBEFLD010000002.1"/>
</dbReference>
<dbReference type="InterPro" id="IPR052399">
    <property type="entry name" value="Phage_Baseplate_Assmbl_Protein"/>
</dbReference>
<dbReference type="PANTHER" id="PTHR37829">
    <property type="entry name" value="PHAGE-LIKE ELEMENT PBSX PROTEIN XKDT"/>
    <property type="match status" value="1"/>
</dbReference>
<dbReference type="Pfam" id="PF26079">
    <property type="entry name" value="Baseplate_J_C"/>
    <property type="match status" value="1"/>
</dbReference>
<dbReference type="EMBL" id="JBEFLD010000002">
    <property type="protein sequence ID" value="MEQ6289628.1"/>
    <property type="molecule type" value="Genomic_DNA"/>
</dbReference>
<dbReference type="Pfam" id="PF04865">
    <property type="entry name" value="Baseplate_J"/>
    <property type="match status" value="1"/>
</dbReference>
<evidence type="ECO:0000259" key="2">
    <source>
        <dbReference type="Pfam" id="PF04865"/>
    </source>
</evidence>
<dbReference type="InterPro" id="IPR058531">
    <property type="entry name" value="Baseplate_J_M"/>
</dbReference>
<dbReference type="PANTHER" id="PTHR37829:SF3">
    <property type="entry name" value="PROTEIN JAYE-RELATED"/>
    <property type="match status" value="1"/>
</dbReference>
<evidence type="ECO:0000259" key="3">
    <source>
        <dbReference type="Pfam" id="PF26078"/>
    </source>
</evidence>
<comment type="similarity">
    <text evidence="1">Belongs to the Mu gp47/PBSX XkdT family.</text>
</comment>
<feature type="domain" description="Baseplate J-like C-terminal" evidence="4">
    <location>
        <begin position="273"/>
        <end position="365"/>
    </location>
</feature>
<accession>A0ABV1M098</accession>
<sequence length="365" mass="38097">MAYEIPTLSQLTRDIRADLGAENPDALLRSDADVYGRALAAAVHGMYGYLQYQARQLLPSTAAESTLLAWQGPFYLRGDKPNAAVQSSGLARFTGNVGAPVDANAELQRDDGRLFAVVSGGIVGAGGYVDLSIRAVEGGFDGDTDAGVWLTLTAGVAGIDAAAQVQAGGLTGGADEEDIESYRQRILSVTEAGAQTGRDVDWENWALEVAGVTRAWAAPKLLGLGSMGLYFMRDDDADPYPAPAECEAVRLHLESTGAPWGEIFAMAPVAKPVNITLHIEPDTPAMRSAVTAALRDKIAAEASPVKRDSSGRTVLPVAGVTILRSHLTEAISAAVGETDHVLTVPAGNVACAVGELAELGVITWT</sequence>
<comment type="caution">
    <text evidence="5">The sequence shown here is derived from an EMBL/GenBank/DDBJ whole genome shotgun (WGS) entry which is preliminary data.</text>
</comment>
<name>A0ABV1M098_9NEIS</name>
<evidence type="ECO:0000259" key="4">
    <source>
        <dbReference type="Pfam" id="PF26079"/>
    </source>
</evidence>